<evidence type="ECO:0000256" key="2">
    <source>
        <dbReference type="ARBA" id="ARBA00012438"/>
    </source>
</evidence>
<dbReference type="InterPro" id="IPR011712">
    <property type="entry name" value="Sig_transdc_His_kin_sub3_dim/P"/>
</dbReference>
<comment type="caution">
    <text evidence="11">The sequence shown here is derived from an EMBL/GenBank/DDBJ whole genome shotgun (WGS) entry which is preliminary data.</text>
</comment>
<evidence type="ECO:0000256" key="5">
    <source>
        <dbReference type="ARBA" id="ARBA00022741"/>
    </source>
</evidence>
<keyword evidence="9" id="KW-0472">Membrane</keyword>
<dbReference type="EC" id="2.7.13.3" evidence="2"/>
<dbReference type="Proteomes" id="UP000037020">
    <property type="component" value="Unassembled WGS sequence"/>
</dbReference>
<evidence type="ECO:0000259" key="10">
    <source>
        <dbReference type="SMART" id="SM00387"/>
    </source>
</evidence>
<sequence length="329" mass="34152">RLRGAGGWGRLRGRLRERATWRELAYTVVFGGVFAGCGAVLMLGLLFAGVLTAAPLLVAVFEPGTVMIFSDRPVTNPLEAAPAAAAGVAGLVVCAYAAGLLAGAQVKAAEFLLSGRGEERRVVELTHSRARLADAFEAERRRIERDLHDGAQQQLVALSMTLGLAELELGGSDSPSAGLVVRARGEARQALSQLRDLVRGIHPQVLTDHGLDAAVAEVALRGPIPVTVDIELPGRLPGAVETVAYFTVTEALANAAKHSGATEITVAGRVRRGTLVLTVTDNGRGGATPSDGTGLQGLADRMAILKGRLMVSSPPGGPTELRAEVPCSA</sequence>
<dbReference type="InterPro" id="IPR036890">
    <property type="entry name" value="HATPase_C_sf"/>
</dbReference>
<dbReference type="InterPro" id="IPR003594">
    <property type="entry name" value="HATPase_dom"/>
</dbReference>
<dbReference type="InterPro" id="IPR050482">
    <property type="entry name" value="Sensor_HK_TwoCompSys"/>
</dbReference>
<evidence type="ECO:0000256" key="1">
    <source>
        <dbReference type="ARBA" id="ARBA00000085"/>
    </source>
</evidence>
<evidence type="ECO:0000256" key="4">
    <source>
        <dbReference type="ARBA" id="ARBA00022679"/>
    </source>
</evidence>
<protein>
    <recommendedName>
        <fullName evidence="2">histidine kinase</fullName>
        <ecNumber evidence="2">2.7.13.3</ecNumber>
    </recommendedName>
</protein>
<name>A0ABR5IYZ4_9ACTN</name>
<keyword evidence="3" id="KW-0597">Phosphoprotein</keyword>
<feature type="non-terminal residue" evidence="11">
    <location>
        <position position="1"/>
    </location>
</feature>
<dbReference type="GO" id="GO:0016301">
    <property type="term" value="F:kinase activity"/>
    <property type="evidence" value="ECO:0007669"/>
    <property type="project" value="UniProtKB-KW"/>
</dbReference>
<keyword evidence="4" id="KW-0808">Transferase</keyword>
<reference evidence="11 12" key="1">
    <citation type="submission" date="2015-07" db="EMBL/GenBank/DDBJ databases">
        <authorList>
            <person name="Ju K.-S."/>
            <person name="Doroghazi J.R."/>
            <person name="Metcalf W.W."/>
        </authorList>
    </citation>
    <scope>NUCLEOTIDE SEQUENCE [LARGE SCALE GENOMIC DNA]</scope>
    <source>
        <strain evidence="11 12">NRRL B-3589</strain>
    </source>
</reference>
<feature type="transmembrane region" description="Helical" evidence="9">
    <location>
        <begin position="28"/>
        <end position="61"/>
    </location>
</feature>
<feature type="transmembrane region" description="Helical" evidence="9">
    <location>
        <begin position="81"/>
        <end position="104"/>
    </location>
</feature>
<dbReference type="Pfam" id="PF07730">
    <property type="entry name" value="HisKA_3"/>
    <property type="match status" value="1"/>
</dbReference>
<evidence type="ECO:0000256" key="7">
    <source>
        <dbReference type="ARBA" id="ARBA00022840"/>
    </source>
</evidence>
<comment type="catalytic activity">
    <reaction evidence="1">
        <text>ATP + protein L-histidine = ADP + protein N-phospho-L-histidine.</text>
        <dbReference type="EC" id="2.7.13.3"/>
    </reaction>
</comment>
<keyword evidence="9" id="KW-1133">Transmembrane helix</keyword>
<keyword evidence="6 11" id="KW-0418">Kinase</keyword>
<evidence type="ECO:0000256" key="8">
    <source>
        <dbReference type="ARBA" id="ARBA00023012"/>
    </source>
</evidence>
<accession>A0ABR5IYZ4</accession>
<keyword evidence="8" id="KW-0902">Two-component regulatory system</keyword>
<evidence type="ECO:0000313" key="11">
    <source>
        <dbReference type="EMBL" id="KOG86388.1"/>
    </source>
</evidence>
<dbReference type="CDD" id="cd16917">
    <property type="entry name" value="HATPase_UhpB-NarQ-NarX-like"/>
    <property type="match status" value="1"/>
</dbReference>
<gene>
    <name evidence="11" type="ORF">ADK38_31340</name>
</gene>
<evidence type="ECO:0000256" key="9">
    <source>
        <dbReference type="SAM" id="Phobius"/>
    </source>
</evidence>
<dbReference type="Pfam" id="PF13796">
    <property type="entry name" value="Sensor"/>
    <property type="match status" value="1"/>
</dbReference>
<dbReference type="InterPro" id="IPR025828">
    <property type="entry name" value="Put_sensor_dom"/>
</dbReference>
<proteinExistence type="predicted"/>
<feature type="domain" description="Histidine kinase/HSP90-like ATPase" evidence="10">
    <location>
        <begin position="239"/>
        <end position="329"/>
    </location>
</feature>
<organism evidence="11 12">
    <name type="scientific">Streptomyces varsoviensis</name>
    <dbReference type="NCBI Taxonomy" id="67373"/>
    <lineage>
        <taxon>Bacteria</taxon>
        <taxon>Bacillati</taxon>
        <taxon>Actinomycetota</taxon>
        <taxon>Actinomycetes</taxon>
        <taxon>Kitasatosporales</taxon>
        <taxon>Streptomycetaceae</taxon>
        <taxon>Streptomyces</taxon>
    </lineage>
</organism>
<evidence type="ECO:0000313" key="12">
    <source>
        <dbReference type="Proteomes" id="UP000037020"/>
    </source>
</evidence>
<dbReference type="EMBL" id="LGUT01002862">
    <property type="protein sequence ID" value="KOG86388.1"/>
    <property type="molecule type" value="Genomic_DNA"/>
</dbReference>
<dbReference type="SMART" id="SM00387">
    <property type="entry name" value="HATPase_c"/>
    <property type="match status" value="1"/>
</dbReference>
<keyword evidence="5" id="KW-0547">Nucleotide-binding</keyword>
<keyword evidence="12" id="KW-1185">Reference proteome</keyword>
<keyword evidence="7" id="KW-0067">ATP-binding</keyword>
<dbReference type="PANTHER" id="PTHR24421:SF10">
    <property type="entry name" value="NITRATE_NITRITE SENSOR PROTEIN NARQ"/>
    <property type="match status" value="1"/>
</dbReference>
<dbReference type="PANTHER" id="PTHR24421">
    <property type="entry name" value="NITRATE/NITRITE SENSOR PROTEIN NARX-RELATED"/>
    <property type="match status" value="1"/>
</dbReference>
<evidence type="ECO:0000256" key="6">
    <source>
        <dbReference type="ARBA" id="ARBA00022777"/>
    </source>
</evidence>
<dbReference type="Gene3D" id="1.20.5.1930">
    <property type="match status" value="1"/>
</dbReference>
<dbReference type="SUPFAM" id="SSF55874">
    <property type="entry name" value="ATPase domain of HSP90 chaperone/DNA topoisomerase II/histidine kinase"/>
    <property type="match status" value="1"/>
</dbReference>
<evidence type="ECO:0000256" key="3">
    <source>
        <dbReference type="ARBA" id="ARBA00022553"/>
    </source>
</evidence>
<keyword evidence="9" id="KW-0812">Transmembrane</keyword>
<dbReference type="Gene3D" id="3.30.565.10">
    <property type="entry name" value="Histidine kinase-like ATPase, C-terminal domain"/>
    <property type="match status" value="1"/>
</dbReference>